<protein>
    <submittedName>
        <fullName evidence="5">Aldehyde dehydrogenase family protein</fullName>
    </submittedName>
</protein>
<comment type="similarity">
    <text evidence="3">Belongs to the aldehyde dehydrogenase family.</text>
</comment>
<dbReference type="SUPFAM" id="SSF53720">
    <property type="entry name" value="ALDH-like"/>
    <property type="match status" value="1"/>
</dbReference>
<dbReference type="InterPro" id="IPR015590">
    <property type="entry name" value="Aldehyde_DH_dom"/>
</dbReference>
<evidence type="ECO:0000313" key="5">
    <source>
        <dbReference type="EMBL" id="SFQ89266.1"/>
    </source>
</evidence>
<dbReference type="PROSITE" id="PS00687">
    <property type="entry name" value="ALDEHYDE_DEHYDR_GLU"/>
    <property type="match status" value="1"/>
</dbReference>
<dbReference type="InterPro" id="IPR016161">
    <property type="entry name" value="Ald_DH/histidinol_DH"/>
</dbReference>
<accession>A0A1I6C7T7</accession>
<reference evidence="5 6" key="1">
    <citation type="submission" date="2016-10" db="EMBL/GenBank/DDBJ databases">
        <authorList>
            <person name="Varghese N."/>
            <person name="Submissions S."/>
        </authorList>
    </citation>
    <scope>NUCLEOTIDE SEQUENCE [LARGE SCALE GENOMIC DNA]</scope>
    <source>
        <strain evidence="5 6">DSM 13796</strain>
    </source>
</reference>
<dbReference type="PANTHER" id="PTHR43353">
    <property type="entry name" value="SUCCINATE-SEMIALDEHYDE DEHYDROGENASE, MITOCHONDRIAL"/>
    <property type="match status" value="1"/>
</dbReference>
<gene>
    <name evidence="5" type="ORF">SAMN02745910_05235</name>
</gene>
<dbReference type="Gene3D" id="3.40.309.10">
    <property type="entry name" value="Aldehyde Dehydrogenase, Chain A, domain 2"/>
    <property type="match status" value="1"/>
</dbReference>
<comment type="caution">
    <text evidence="5">The sequence shown here is derived from an EMBL/GenBank/DDBJ whole genome shotgun (WGS) entry which is preliminary data.</text>
</comment>
<dbReference type="InterPro" id="IPR016162">
    <property type="entry name" value="Ald_DH_N"/>
</dbReference>
<name>A0A1I6C7T7_9BACI</name>
<dbReference type="PANTHER" id="PTHR43353:SF5">
    <property type="entry name" value="SUCCINATE-SEMIALDEHYDE DEHYDROGENASE, MITOCHONDRIAL"/>
    <property type="match status" value="1"/>
</dbReference>
<dbReference type="Gene3D" id="3.40.605.10">
    <property type="entry name" value="Aldehyde Dehydrogenase, Chain A, domain 1"/>
    <property type="match status" value="1"/>
</dbReference>
<dbReference type="InterPro" id="IPR016163">
    <property type="entry name" value="Ald_DH_C"/>
</dbReference>
<evidence type="ECO:0000313" key="6">
    <source>
        <dbReference type="Proteomes" id="UP000182762"/>
    </source>
</evidence>
<keyword evidence="1 3" id="KW-0560">Oxidoreductase</keyword>
<feature type="domain" description="Aldehyde dehydrogenase" evidence="4">
    <location>
        <begin position="1"/>
        <end position="252"/>
    </location>
</feature>
<evidence type="ECO:0000256" key="2">
    <source>
        <dbReference type="PROSITE-ProRule" id="PRU10007"/>
    </source>
</evidence>
<dbReference type="InterPro" id="IPR029510">
    <property type="entry name" value="Ald_DH_CS_GLU"/>
</dbReference>
<dbReference type="Proteomes" id="UP000182762">
    <property type="component" value="Unassembled WGS sequence"/>
</dbReference>
<dbReference type="Pfam" id="PF00171">
    <property type="entry name" value="Aldedh"/>
    <property type="match status" value="1"/>
</dbReference>
<dbReference type="InterPro" id="IPR050740">
    <property type="entry name" value="Aldehyde_DH_Superfamily"/>
</dbReference>
<evidence type="ECO:0000256" key="3">
    <source>
        <dbReference type="RuleBase" id="RU003345"/>
    </source>
</evidence>
<evidence type="ECO:0000256" key="1">
    <source>
        <dbReference type="ARBA" id="ARBA00023002"/>
    </source>
</evidence>
<dbReference type="EMBL" id="FOXX01000033">
    <property type="protein sequence ID" value="SFQ89266.1"/>
    <property type="molecule type" value="Genomic_DNA"/>
</dbReference>
<proteinExistence type="inferred from homology"/>
<evidence type="ECO:0000259" key="4">
    <source>
        <dbReference type="Pfam" id="PF00171"/>
    </source>
</evidence>
<feature type="active site" evidence="2">
    <location>
        <position position="27"/>
    </location>
</feature>
<sequence length="261" mass="28776">MVSLTGSYNAGAVMRSASENITKVSLELGGKAPAIVMDDADIDLAVRSIVASRVINTGQVCNYTERVYVHEKVADEFIKKVVKAMEQIKYGNPLVDENPDMGPLASKDALESVEKMVQKAVANGAKVLTGGKRSTREKGDFYEPTVLVNVNNKMDIMQKEIFGPVLPIATFKDLDEALELANDCEFGLTSSIFTQNLDVTTRANKELEFEETYVNRENFEAIQGFHAGWKKSGIGGADGKHGLEEYLQTHVVYIQYNLNKK</sequence>
<organism evidence="5 6">
    <name type="scientific">Priestia endophytica DSM 13796</name>
    <dbReference type="NCBI Taxonomy" id="1121089"/>
    <lineage>
        <taxon>Bacteria</taxon>
        <taxon>Bacillati</taxon>
        <taxon>Bacillota</taxon>
        <taxon>Bacilli</taxon>
        <taxon>Bacillales</taxon>
        <taxon>Bacillaceae</taxon>
        <taxon>Priestia</taxon>
    </lineage>
</organism>
<keyword evidence="6" id="KW-1185">Reference proteome</keyword>